<accession>A0ABQ4U2U6</accession>
<reference evidence="1" key="2">
    <citation type="submission" date="2021-08" db="EMBL/GenBank/DDBJ databases">
        <authorList>
            <person name="Tani A."/>
            <person name="Ola A."/>
            <person name="Ogura Y."/>
            <person name="Katsura K."/>
            <person name="Hayashi T."/>
        </authorList>
    </citation>
    <scope>NUCLEOTIDE SEQUENCE</scope>
    <source>
        <strain evidence="1">DSM 23632</strain>
    </source>
</reference>
<reference evidence="1" key="1">
    <citation type="journal article" date="2021" name="Front. Microbiol.">
        <title>Comprehensive Comparative Genomics and Phenotyping of Methylobacterium Species.</title>
        <authorList>
            <person name="Alessa O."/>
            <person name="Ogura Y."/>
            <person name="Fujitani Y."/>
            <person name="Takami H."/>
            <person name="Hayashi T."/>
            <person name="Sahin N."/>
            <person name="Tani A."/>
        </authorList>
    </citation>
    <scope>NUCLEOTIDE SEQUENCE</scope>
    <source>
        <strain evidence="1">DSM 23632</strain>
    </source>
</reference>
<keyword evidence="2" id="KW-1185">Reference proteome</keyword>
<evidence type="ECO:0000313" key="2">
    <source>
        <dbReference type="Proteomes" id="UP001055057"/>
    </source>
</evidence>
<protein>
    <submittedName>
        <fullName evidence="1">Uncharacterized protein</fullName>
    </submittedName>
</protein>
<evidence type="ECO:0000313" key="1">
    <source>
        <dbReference type="EMBL" id="GJE61308.1"/>
    </source>
</evidence>
<name>A0ABQ4U2U6_9HYPH</name>
<gene>
    <name evidence="1" type="ORF">MPOCJGCO_3429</name>
</gene>
<dbReference type="RefSeq" id="WP_238183877.1">
    <property type="nucleotide sequence ID" value="NZ_BPRB01000201.1"/>
</dbReference>
<sequence length="101" mass="10743">MPDSKPTHATHPVSDREVLHVEGAVEAPVLFFDEVPAMGFGAGIGRLMLCSLIQDVDAEGNLTTRKKVVAHLRGSGAAFDKLHKAIQTMEALTARPEGPAN</sequence>
<dbReference type="Proteomes" id="UP001055057">
    <property type="component" value="Unassembled WGS sequence"/>
</dbReference>
<comment type="caution">
    <text evidence="1">The sequence shown here is derived from an EMBL/GenBank/DDBJ whole genome shotgun (WGS) entry which is preliminary data.</text>
</comment>
<organism evidence="1 2">
    <name type="scientific">Methylobacterium trifolii</name>
    <dbReference type="NCBI Taxonomy" id="1003092"/>
    <lineage>
        <taxon>Bacteria</taxon>
        <taxon>Pseudomonadati</taxon>
        <taxon>Pseudomonadota</taxon>
        <taxon>Alphaproteobacteria</taxon>
        <taxon>Hyphomicrobiales</taxon>
        <taxon>Methylobacteriaceae</taxon>
        <taxon>Methylobacterium</taxon>
    </lineage>
</organism>
<dbReference type="EMBL" id="BPRB01000201">
    <property type="protein sequence ID" value="GJE61308.1"/>
    <property type="molecule type" value="Genomic_DNA"/>
</dbReference>
<proteinExistence type="predicted"/>